<evidence type="ECO:0000313" key="4">
    <source>
        <dbReference type="RefSeq" id="XP_010840703.1"/>
    </source>
</evidence>
<gene>
    <name evidence="4" type="primary">LOC104990353</name>
</gene>
<evidence type="ECO:0000313" key="3">
    <source>
        <dbReference type="Proteomes" id="UP000515208"/>
    </source>
</evidence>
<dbReference type="AlphaFoldDB" id="A0A6P3HCF0"/>
<evidence type="ECO:0000256" key="2">
    <source>
        <dbReference type="SAM" id="SignalP"/>
    </source>
</evidence>
<protein>
    <submittedName>
        <fullName evidence="4">Uncharacterized protein LOC104990353</fullName>
    </submittedName>
</protein>
<keyword evidence="3" id="KW-1185">Reference proteome</keyword>
<keyword evidence="2" id="KW-0732">Signal</keyword>
<dbReference type="GeneID" id="104990353"/>
<accession>A0A6P3HCF0</accession>
<name>A0A6P3HCF0_BISBB</name>
<feature type="signal peptide" evidence="2">
    <location>
        <begin position="1"/>
        <end position="17"/>
    </location>
</feature>
<reference evidence="4" key="1">
    <citation type="submission" date="2025-08" db="UniProtKB">
        <authorList>
            <consortium name="RefSeq"/>
        </authorList>
    </citation>
    <scope>IDENTIFICATION</scope>
    <source>
        <tissue evidence="4">Blood</tissue>
    </source>
</reference>
<dbReference type="Proteomes" id="UP000515208">
    <property type="component" value="Unplaced"/>
</dbReference>
<organism evidence="3 4">
    <name type="scientific">Bison bison bison</name>
    <name type="common">North American plains bison</name>
    <dbReference type="NCBI Taxonomy" id="43346"/>
    <lineage>
        <taxon>Eukaryota</taxon>
        <taxon>Metazoa</taxon>
        <taxon>Chordata</taxon>
        <taxon>Craniata</taxon>
        <taxon>Vertebrata</taxon>
        <taxon>Euteleostomi</taxon>
        <taxon>Mammalia</taxon>
        <taxon>Eutheria</taxon>
        <taxon>Laurasiatheria</taxon>
        <taxon>Artiodactyla</taxon>
        <taxon>Ruminantia</taxon>
        <taxon>Pecora</taxon>
        <taxon>Bovidae</taxon>
        <taxon>Bovinae</taxon>
        <taxon>Bison</taxon>
    </lineage>
</organism>
<feature type="region of interest" description="Disordered" evidence="1">
    <location>
        <begin position="28"/>
        <end position="55"/>
    </location>
</feature>
<proteinExistence type="predicted"/>
<dbReference type="RefSeq" id="XP_010840703.1">
    <property type="nucleotide sequence ID" value="XM_010842401.1"/>
</dbReference>
<dbReference type="KEGG" id="bbis:104990353"/>
<sequence length="235" mass="25568">MLCSLLFSLLSAGLEQCRPCGTPISFQRVSPGAGSRKGEGGHKFPSPGDKAGSQAVPKLEGDAGLGPWSCQTWSSAAQVPLHGPRRRLCLPHSMRPTKSQLKQSPGSRIPLSPSQWAAFRLTSLNVRILFRGLSVLKHSRQKLSLEPGHGACPQSCAGGRWVTRYENSGRETEAGRPRRGRWVVPGKEGSLGWDGKEVPNKSPGSRALHAESHPWAWALVLPTVRVKCPFFLWAR</sequence>
<feature type="chain" id="PRO_5027887562" evidence="2">
    <location>
        <begin position="18"/>
        <end position="235"/>
    </location>
</feature>
<evidence type="ECO:0000256" key="1">
    <source>
        <dbReference type="SAM" id="MobiDB-lite"/>
    </source>
</evidence>